<organism evidence="2 3">
    <name type="scientific">Tautonia plasticadhaerens</name>
    <dbReference type="NCBI Taxonomy" id="2527974"/>
    <lineage>
        <taxon>Bacteria</taxon>
        <taxon>Pseudomonadati</taxon>
        <taxon>Planctomycetota</taxon>
        <taxon>Planctomycetia</taxon>
        <taxon>Isosphaerales</taxon>
        <taxon>Isosphaeraceae</taxon>
        <taxon>Tautonia</taxon>
    </lineage>
</organism>
<dbReference type="Pfam" id="PF20254">
    <property type="entry name" value="DMFA2_C"/>
    <property type="match status" value="1"/>
</dbReference>
<evidence type="ECO:0000313" key="3">
    <source>
        <dbReference type="Proteomes" id="UP000317835"/>
    </source>
</evidence>
<keyword evidence="3" id="KW-1185">Reference proteome</keyword>
<name>A0A518GV51_9BACT</name>
<dbReference type="InterPro" id="IPR046540">
    <property type="entry name" value="DMFA2_C"/>
</dbReference>
<gene>
    <name evidence="2" type="ORF">ElP_02910</name>
</gene>
<evidence type="ECO:0000259" key="1">
    <source>
        <dbReference type="Pfam" id="PF20254"/>
    </source>
</evidence>
<dbReference type="Proteomes" id="UP000317835">
    <property type="component" value="Chromosome"/>
</dbReference>
<sequence>MSMLAAICVVAVLVSPTPGDRGSVITEENARPGAVDWQLTRVRPDADGFRSPWIEGYCSKQSVAAGESIDLMVSTDPPRPFTVEVFRMGYYGGLGARLMTTMGPLPGETQPVPEPGPKDVHECQWEPSASLTIPDEWVSGVYLGRLTTVPEAEDEPYWQSYVVFIVRDDRPADILFQCSDNTWQAYNRWPNDFSVYTHPKGNQGPWAAVSFDRPYGREAQFEGVVNDPLTFGSGEFLPFEFPLAYWLEQHGYDVTYCSNSDMLSPDRGLECKAFLSVGHDEYWDIRQFRSVEAMRDAGVDLLFLSGNSVCWVSPYSDSPDGRPNRVFFRGGPYGGDNHYAVNRERDHGPFPERGPDEGLLMGARNVEPVNGGGDWIITQPDHWIFEGTGVEAGDRIPGLIGWEYHGAPADLPGLEVVAGGTAWVGGVTPQQWTATIYPGPKGNFVFNAATIFWAQGLSSPPGHVLPWSHWSRPHGPDTRVQRITKNLLDRAIEGGD</sequence>
<dbReference type="EMBL" id="CP036426">
    <property type="protein sequence ID" value="QDV32459.1"/>
    <property type="molecule type" value="Genomic_DNA"/>
</dbReference>
<protein>
    <recommendedName>
        <fullName evidence="1">N,N-dimethylformamidase beta subunit-like C-terminal domain-containing protein</fullName>
    </recommendedName>
</protein>
<dbReference type="AlphaFoldDB" id="A0A518GV51"/>
<evidence type="ECO:0000313" key="2">
    <source>
        <dbReference type="EMBL" id="QDV32459.1"/>
    </source>
</evidence>
<proteinExistence type="predicted"/>
<reference evidence="2 3" key="1">
    <citation type="submission" date="2019-02" db="EMBL/GenBank/DDBJ databases">
        <title>Deep-cultivation of Planctomycetes and their phenomic and genomic characterization uncovers novel biology.</title>
        <authorList>
            <person name="Wiegand S."/>
            <person name="Jogler M."/>
            <person name="Boedeker C."/>
            <person name="Pinto D."/>
            <person name="Vollmers J."/>
            <person name="Rivas-Marin E."/>
            <person name="Kohn T."/>
            <person name="Peeters S.H."/>
            <person name="Heuer A."/>
            <person name="Rast P."/>
            <person name="Oberbeckmann S."/>
            <person name="Bunk B."/>
            <person name="Jeske O."/>
            <person name="Meyerdierks A."/>
            <person name="Storesund J.E."/>
            <person name="Kallscheuer N."/>
            <person name="Luecker S."/>
            <person name="Lage O.M."/>
            <person name="Pohl T."/>
            <person name="Merkel B.J."/>
            <person name="Hornburger P."/>
            <person name="Mueller R.-W."/>
            <person name="Bruemmer F."/>
            <person name="Labrenz M."/>
            <person name="Spormann A.M."/>
            <person name="Op den Camp H."/>
            <person name="Overmann J."/>
            <person name="Amann R."/>
            <person name="Jetten M.S.M."/>
            <person name="Mascher T."/>
            <person name="Medema M.H."/>
            <person name="Devos D.P."/>
            <person name="Kaster A.-K."/>
            <person name="Ovreas L."/>
            <person name="Rohde M."/>
            <person name="Galperin M.Y."/>
            <person name="Jogler C."/>
        </authorList>
    </citation>
    <scope>NUCLEOTIDE SEQUENCE [LARGE SCALE GENOMIC DNA]</scope>
    <source>
        <strain evidence="2 3">ElP</strain>
    </source>
</reference>
<dbReference type="KEGG" id="tpla:ElP_02910"/>
<feature type="domain" description="N,N-dimethylformamidase beta subunit-like C-terminal" evidence="1">
    <location>
        <begin position="82"/>
        <end position="458"/>
    </location>
</feature>
<accession>A0A518GV51</accession>